<evidence type="ECO:0000256" key="4">
    <source>
        <dbReference type="ARBA" id="ARBA00023242"/>
    </source>
</evidence>
<dbReference type="PANTHER" id="PTHR46621">
    <property type="entry name" value="SNRNA-ACTIVATING PROTEIN COMPLEX SUBUNIT 4"/>
    <property type="match status" value="1"/>
</dbReference>
<keyword evidence="7" id="KW-1185">Reference proteome</keyword>
<evidence type="ECO:0000256" key="3">
    <source>
        <dbReference type="ARBA" id="ARBA00023163"/>
    </source>
</evidence>
<evidence type="ECO:0000256" key="5">
    <source>
        <dbReference type="SAM" id="MobiDB-lite"/>
    </source>
</evidence>
<dbReference type="GO" id="GO:0000978">
    <property type="term" value="F:RNA polymerase II cis-regulatory region sequence-specific DNA binding"/>
    <property type="evidence" value="ECO:0007669"/>
    <property type="project" value="TreeGrafter"/>
</dbReference>
<keyword evidence="2" id="KW-0238">DNA-binding</keyword>
<dbReference type="AlphaFoldDB" id="A0A8K0IVN1"/>
<dbReference type="InterPro" id="IPR051575">
    <property type="entry name" value="Myb-like_DNA-bd"/>
</dbReference>
<comment type="caution">
    <text evidence="6">The sequence shown here is derived from an EMBL/GenBank/DDBJ whole genome shotgun (WGS) entry which is preliminary data.</text>
</comment>
<protein>
    <submittedName>
        <fullName evidence="6">Putative myb-like protein L</fullName>
    </submittedName>
</protein>
<sequence length="252" mass="28491">MLSGAKPVAIDDTDSDSDEESSSTDDIDLLRRLQERFYVPSSDADSLPFIKPLSSRPPPDSDEEDDFETLWAIQKRFTQYESDAVGRNFQNSIQDPEIVVTDMTSEPDTHNILPQNGKSMVPSEELLASGFTEHAEDGARNVNIGGFMKSRFPKSAKFFVDALKKNRSCQKFIRRKLIEIEAKIETNKELKECLKCLMDFQVACKRKAAHILSQKKDPRVRLISMRKPGSITDSKVNILTFMLLTLTPLLLC</sequence>
<reference evidence="6" key="2">
    <citation type="submission" date="2019-07" db="EMBL/GenBank/DDBJ databases">
        <authorList>
            <person name="Yang Y."/>
            <person name="Bocs S."/>
            <person name="Baudouin L."/>
        </authorList>
    </citation>
    <scope>NUCLEOTIDE SEQUENCE</scope>
    <source>
        <tissue evidence="6">Spear leaf of Hainan Tall coconut</tissue>
    </source>
</reference>
<evidence type="ECO:0000256" key="1">
    <source>
        <dbReference type="ARBA" id="ARBA00023015"/>
    </source>
</evidence>
<dbReference type="EMBL" id="CM017885">
    <property type="protein sequence ID" value="KAG1368348.1"/>
    <property type="molecule type" value="Genomic_DNA"/>
</dbReference>
<dbReference type="OrthoDB" id="2143914at2759"/>
<keyword evidence="4" id="KW-0539">Nucleus</keyword>
<evidence type="ECO:0000313" key="6">
    <source>
        <dbReference type="EMBL" id="KAG1368348.1"/>
    </source>
</evidence>
<dbReference type="Proteomes" id="UP000797356">
    <property type="component" value="Chromosome 14"/>
</dbReference>
<proteinExistence type="predicted"/>
<reference evidence="6" key="1">
    <citation type="journal article" date="2017" name="Gigascience">
        <title>The genome draft of coconut (Cocos nucifera).</title>
        <authorList>
            <person name="Xiao Y."/>
            <person name="Xu P."/>
            <person name="Fan H."/>
            <person name="Baudouin L."/>
            <person name="Xia W."/>
            <person name="Bocs S."/>
            <person name="Xu J."/>
            <person name="Li Q."/>
            <person name="Guo A."/>
            <person name="Zhou L."/>
            <person name="Li J."/>
            <person name="Wu Y."/>
            <person name="Ma Z."/>
            <person name="Armero A."/>
            <person name="Issali A.E."/>
            <person name="Liu N."/>
            <person name="Peng M."/>
            <person name="Yang Y."/>
        </authorList>
    </citation>
    <scope>NUCLEOTIDE SEQUENCE</scope>
    <source>
        <tissue evidence="6">Spear leaf of Hainan Tall coconut</tissue>
    </source>
</reference>
<gene>
    <name evidence="6" type="ORF">COCNU_14G008160</name>
</gene>
<dbReference type="GO" id="GO:0019185">
    <property type="term" value="C:snRNA-activating protein complex"/>
    <property type="evidence" value="ECO:0007669"/>
    <property type="project" value="TreeGrafter"/>
</dbReference>
<dbReference type="GO" id="GO:0042796">
    <property type="term" value="P:snRNA transcription by RNA polymerase III"/>
    <property type="evidence" value="ECO:0007669"/>
    <property type="project" value="TreeGrafter"/>
</dbReference>
<name>A0A8K0IVN1_COCNU</name>
<accession>A0A8K0IVN1</accession>
<dbReference type="GO" id="GO:0042795">
    <property type="term" value="P:snRNA transcription by RNA polymerase II"/>
    <property type="evidence" value="ECO:0007669"/>
    <property type="project" value="TreeGrafter"/>
</dbReference>
<evidence type="ECO:0000313" key="7">
    <source>
        <dbReference type="Proteomes" id="UP000797356"/>
    </source>
</evidence>
<feature type="compositionally biased region" description="Acidic residues" evidence="5">
    <location>
        <begin position="11"/>
        <end position="27"/>
    </location>
</feature>
<keyword evidence="1" id="KW-0805">Transcription regulation</keyword>
<keyword evidence="3" id="KW-0804">Transcription</keyword>
<organism evidence="6 7">
    <name type="scientific">Cocos nucifera</name>
    <name type="common">Coconut palm</name>
    <dbReference type="NCBI Taxonomy" id="13894"/>
    <lineage>
        <taxon>Eukaryota</taxon>
        <taxon>Viridiplantae</taxon>
        <taxon>Streptophyta</taxon>
        <taxon>Embryophyta</taxon>
        <taxon>Tracheophyta</taxon>
        <taxon>Spermatophyta</taxon>
        <taxon>Magnoliopsida</taxon>
        <taxon>Liliopsida</taxon>
        <taxon>Arecaceae</taxon>
        <taxon>Arecoideae</taxon>
        <taxon>Cocoseae</taxon>
        <taxon>Attaleinae</taxon>
        <taxon>Cocos</taxon>
    </lineage>
</organism>
<feature type="region of interest" description="Disordered" evidence="5">
    <location>
        <begin position="1"/>
        <end position="27"/>
    </location>
</feature>
<feature type="region of interest" description="Disordered" evidence="5">
    <location>
        <begin position="43"/>
        <end position="65"/>
    </location>
</feature>
<dbReference type="PANTHER" id="PTHR46621:SF1">
    <property type="entry name" value="SNRNA-ACTIVATING PROTEIN COMPLEX SUBUNIT 4"/>
    <property type="match status" value="1"/>
</dbReference>
<evidence type="ECO:0000256" key="2">
    <source>
        <dbReference type="ARBA" id="ARBA00023125"/>
    </source>
</evidence>
<dbReference type="GO" id="GO:0001006">
    <property type="term" value="F:RNA polymerase III type 3 promoter sequence-specific DNA binding"/>
    <property type="evidence" value="ECO:0007669"/>
    <property type="project" value="TreeGrafter"/>
</dbReference>